<reference evidence="1 2" key="1">
    <citation type="submission" date="2014-06" db="EMBL/GenBank/DDBJ databases">
        <authorList>
            <person name="Le Roux F."/>
        </authorList>
    </citation>
    <scope>NUCLEOTIDE SEQUENCE [LARGE SCALE GENOMIC DNA]</scope>
    <source>
        <strain evidence="1 2">J2-31</strain>
    </source>
</reference>
<comment type="caution">
    <text evidence="1">The sequence shown here is derived from an EMBL/GenBank/DDBJ whole genome shotgun (WGS) entry which is preliminary data.</text>
</comment>
<evidence type="ECO:0000313" key="1">
    <source>
        <dbReference type="EMBL" id="CDT82971.1"/>
    </source>
</evidence>
<dbReference type="AlphaFoldDB" id="A0AA86WPS3"/>
<evidence type="ECO:0000313" key="2">
    <source>
        <dbReference type="Proteomes" id="UP000041625"/>
    </source>
</evidence>
<dbReference type="EMBL" id="CCKJ01000041">
    <property type="protein sequence ID" value="CDT82971.1"/>
    <property type="molecule type" value="Genomic_DNA"/>
</dbReference>
<dbReference type="Proteomes" id="UP000041625">
    <property type="component" value="Unassembled WGS sequence"/>
</dbReference>
<gene>
    <name evidence="1" type="ORF">VCR31J2_1350039</name>
</gene>
<keyword evidence="2" id="KW-1185">Reference proteome</keyword>
<protein>
    <submittedName>
        <fullName evidence="1">Uncharacterized protein</fullName>
    </submittedName>
</protein>
<accession>A0AA86WPS3</accession>
<sequence length="63" mass="7275">MSRPHGDEWKVTEEVFTSFPIATKERNRESLLAIGDSRYFVPQFWNDGEFGSHNLVANIASCW</sequence>
<name>A0AA86WPS3_9VIBR</name>
<organism evidence="1 2">
    <name type="scientific">Vibrio coralliirubri</name>
    <dbReference type="NCBI Taxonomy" id="1516159"/>
    <lineage>
        <taxon>Bacteria</taxon>
        <taxon>Pseudomonadati</taxon>
        <taxon>Pseudomonadota</taxon>
        <taxon>Gammaproteobacteria</taxon>
        <taxon>Vibrionales</taxon>
        <taxon>Vibrionaceae</taxon>
        <taxon>Vibrio</taxon>
    </lineage>
</organism>
<proteinExistence type="predicted"/>